<reference evidence="7 8" key="1">
    <citation type="submission" date="2024-04" db="EMBL/GenBank/DDBJ databases">
        <authorList>
            <consortium name="Genoscope - CEA"/>
            <person name="William W."/>
        </authorList>
    </citation>
    <scope>NUCLEOTIDE SEQUENCE [LARGE SCALE GENOMIC DNA]</scope>
</reference>
<dbReference type="GO" id="GO:0005730">
    <property type="term" value="C:nucleolus"/>
    <property type="evidence" value="ECO:0007669"/>
    <property type="project" value="UniProtKB-SubCell"/>
</dbReference>
<dbReference type="InterPro" id="IPR011687">
    <property type="entry name" value="Nop53/GLTSCR2"/>
</dbReference>
<evidence type="ECO:0000256" key="4">
    <source>
        <dbReference type="ARBA" id="ARBA00023242"/>
    </source>
</evidence>
<proteinExistence type="inferred from homology"/>
<dbReference type="GO" id="GO:0000027">
    <property type="term" value="P:ribosomal large subunit assembly"/>
    <property type="evidence" value="ECO:0007669"/>
    <property type="project" value="UniProtKB-UniRule"/>
</dbReference>
<evidence type="ECO:0000256" key="5">
    <source>
        <dbReference type="PIRNR" id="PIRNR017302"/>
    </source>
</evidence>
<dbReference type="PANTHER" id="PTHR14211">
    <property type="entry name" value="GLIOMA SUPPRESSOR CANDIDATE REGION GENE 2"/>
    <property type="match status" value="1"/>
</dbReference>
<protein>
    <recommendedName>
        <fullName evidence="2 5">Ribosome biogenesis protein NOP53</fullName>
    </recommendedName>
</protein>
<feature type="compositionally biased region" description="Acidic residues" evidence="6">
    <location>
        <begin position="258"/>
        <end position="269"/>
    </location>
</feature>
<organism evidence="7 8">
    <name type="scientific">Lymnaea stagnalis</name>
    <name type="common">Great pond snail</name>
    <name type="synonym">Helix stagnalis</name>
    <dbReference type="NCBI Taxonomy" id="6523"/>
    <lineage>
        <taxon>Eukaryota</taxon>
        <taxon>Metazoa</taxon>
        <taxon>Spiralia</taxon>
        <taxon>Lophotrochozoa</taxon>
        <taxon>Mollusca</taxon>
        <taxon>Gastropoda</taxon>
        <taxon>Heterobranchia</taxon>
        <taxon>Euthyneura</taxon>
        <taxon>Panpulmonata</taxon>
        <taxon>Hygrophila</taxon>
        <taxon>Lymnaeoidea</taxon>
        <taxon>Lymnaeidae</taxon>
        <taxon>Lymnaea</taxon>
    </lineage>
</organism>
<dbReference type="Proteomes" id="UP001497497">
    <property type="component" value="Unassembled WGS sequence"/>
</dbReference>
<dbReference type="GO" id="GO:0008097">
    <property type="term" value="F:5S rRNA binding"/>
    <property type="evidence" value="ECO:0007669"/>
    <property type="project" value="TreeGrafter"/>
</dbReference>
<comment type="caution">
    <text evidence="7">The sequence shown here is derived from an EMBL/GenBank/DDBJ whole genome shotgun (WGS) entry which is preliminary data.</text>
</comment>
<evidence type="ECO:0000256" key="2">
    <source>
        <dbReference type="ARBA" id="ARBA00018339"/>
    </source>
</evidence>
<evidence type="ECO:0000313" key="7">
    <source>
        <dbReference type="EMBL" id="CAL1527566.1"/>
    </source>
</evidence>
<feature type="compositionally biased region" description="Basic residues" evidence="6">
    <location>
        <begin position="10"/>
        <end position="24"/>
    </location>
</feature>
<evidence type="ECO:0000256" key="6">
    <source>
        <dbReference type="SAM" id="MobiDB-lite"/>
    </source>
</evidence>
<feature type="region of interest" description="Disordered" evidence="6">
    <location>
        <begin position="258"/>
        <end position="310"/>
    </location>
</feature>
<comment type="subcellular location">
    <subcellularLocation>
        <location evidence="5">Nucleus</location>
        <location evidence="5">Nucleolus</location>
    </subcellularLocation>
    <subcellularLocation>
        <location evidence="5">Nucleus</location>
        <location evidence="5">Nucleoplasm</location>
    </subcellularLocation>
</comment>
<feature type="region of interest" description="Disordered" evidence="6">
    <location>
        <begin position="1"/>
        <end position="24"/>
    </location>
</feature>
<feature type="region of interest" description="Disordered" evidence="6">
    <location>
        <begin position="63"/>
        <end position="82"/>
    </location>
</feature>
<dbReference type="Pfam" id="PF07767">
    <property type="entry name" value="Nop53"/>
    <property type="match status" value="1"/>
</dbReference>
<comment type="function">
    <text evidence="5">May play a role in ribosome biogenesis.</text>
</comment>
<evidence type="ECO:0000256" key="1">
    <source>
        <dbReference type="ARBA" id="ARBA00008838"/>
    </source>
</evidence>
<evidence type="ECO:0000256" key="3">
    <source>
        <dbReference type="ARBA" id="ARBA00022517"/>
    </source>
</evidence>
<evidence type="ECO:0000313" key="8">
    <source>
        <dbReference type="Proteomes" id="UP001497497"/>
    </source>
</evidence>
<sequence length="427" mass="49909">MADVNTAPRLSKKRKMGKNKKKSWRASKVEDIEEFLDDERRQIRTGGLVSEKLDRSLFVIDKSSKQGSDSAEPKSKRSLRNKPLKCLSLLQPDPHSKIVRKPDDITFQKGKRTERIISRNNERSRSQVRIIAEKQRQKWKEEKLKEKIHKKQLPVVTEDLWLGSDINLWTGLLLFSQPTTLQQLTSALSATHIPHPGTSINPSYDDHQDLLLLGHLKEEQRIKNEKKILNALKFPSKEDAPDEFTYMVEMSAGLVDDTDEEDDLEEEGVDAIPVSANPPVRREDRKTKRQKRNEKVEEEKAKKRAMEEKVKKRENMVLRIPSLKSEINKAERQKSERQALKQKKKEEEKFKTKRLGLIKFEEPDLDLKLSSELVASLREVKPEGHPLQDVYKSMQRRNIIEPRIRQKRKRKYKLKTFEKKGHKEVTL</sequence>
<dbReference type="GO" id="GO:0006364">
    <property type="term" value="P:rRNA processing"/>
    <property type="evidence" value="ECO:0007669"/>
    <property type="project" value="TreeGrafter"/>
</dbReference>
<comment type="similarity">
    <text evidence="1 5">Belongs to the NOP53 family.</text>
</comment>
<dbReference type="PIRSF" id="PIRSF017302">
    <property type="entry name" value="Gltscr2"/>
    <property type="match status" value="1"/>
</dbReference>
<accession>A0AAV2H1M6</accession>
<gene>
    <name evidence="7" type="ORF">GSLYS_00001739001</name>
</gene>
<name>A0AAV2H1M6_LYMST</name>
<feature type="region of interest" description="Disordered" evidence="6">
    <location>
        <begin position="327"/>
        <end position="349"/>
    </location>
</feature>
<dbReference type="AlphaFoldDB" id="A0AAV2H1M6"/>
<keyword evidence="3 5" id="KW-0690">Ribosome biogenesis</keyword>
<dbReference type="PANTHER" id="PTHR14211:SF7">
    <property type="entry name" value="RIBOSOME BIOGENESIS PROTEIN NOP53"/>
    <property type="match status" value="1"/>
</dbReference>
<dbReference type="EMBL" id="CAXITT010000019">
    <property type="protein sequence ID" value="CAL1527566.1"/>
    <property type="molecule type" value="Genomic_DNA"/>
</dbReference>
<keyword evidence="4 5" id="KW-0539">Nucleus</keyword>
<dbReference type="GO" id="GO:0005654">
    <property type="term" value="C:nucleoplasm"/>
    <property type="evidence" value="ECO:0007669"/>
    <property type="project" value="UniProtKB-SubCell"/>
</dbReference>
<keyword evidence="8" id="KW-1185">Reference proteome</keyword>
<feature type="compositionally biased region" description="Basic and acidic residues" evidence="6">
    <location>
        <begin position="293"/>
        <end position="310"/>
    </location>
</feature>